<dbReference type="AlphaFoldDB" id="A0A0N9HX67"/>
<dbReference type="Pfam" id="PF13439">
    <property type="entry name" value="Glyco_transf_4"/>
    <property type="match status" value="1"/>
</dbReference>
<proteinExistence type="inferred from homology"/>
<keyword evidence="6" id="KW-0443">Lipid metabolism</keyword>
<dbReference type="GO" id="GO:0043750">
    <property type="term" value="F:phosphatidylinositol alpha-mannosyltransferase activity"/>
    <property type="evidence" value="ECO:0007669"/>
    <property type="project" value="UniProtKB-ARBA"/>
</dbReference>
<dbReference type="InterPro" id="IPR001296">
    <property type="entry name" value="Glyco_trans_1"/>
</dbReference>
<evidence type="ECO:0000256" key="8">
    <source>
        <dbReference type="ARBA" id="ARBA00052876"/>
    </source>
</evidence>
<gene>
    <name evidence="17" type="ORF">AOZ06_13605</name>
</gene>
<accession>A0A0N9HX67</accession>
<dbReference type="FunFam" id="3.40.50.2000:FF:000115">
    <property type="entry name" value="Alpha-(1-6)-phosphatidylinositol monomannoside mannosyltransferase"/>
    <property type="match status" value="1"/>
</dbReference>
<comment type="catalytic activity">
    <reaction evidence="8">
        <text>a 1,2-diacyl-sn-glycero-3-phospho-[alpha-D-mannopyranosyl-(1&lt;-&gt;6)-D-myo-inositol] + GDP-alpha-D-mannose = a 2,6-O-bis(alpha-D-mannopyranosyl)-1-phosphatidyl-1D-myo-inositol + GDP + H(+)</text>
        <dbReference type="Rhea" id="RHEA:52440"/>
        <dbReference type="ChEBI" id="CHEBI:15378"/>
        <dbReference type="ChEBI" id="CHEBI:57527"/>
        <dbReference type="ChEBI" id="CHEBI:58189"/>
        <dbReference type="ChEBI" id="CHEBI:87673"/>
        <dbReference type="ChEBI" id="CHEBI:136624"/>
        <dbReference type="EC" id="2.4.1.346"/>
    </reaction>
</comment>
<evidence type="ECO:0000256" key="9">
    <source>
        <dbReference type="ARBA" id="ARBA00060651"/>
    </source>
</evidence>
<keyword evidence="4 17" id="KW-0328">Glycosyltransferase</keyword>
<dbReference type="STRING" id="860235.AOZ06_13605"/>
<dbReference type="EMBL" id="CP012752">
    <property type="protein sequence ID" value="ALG07805.1"/>
    <property type="molecule type" value="Genomic_DNA"/>
</dbReference>
<dbReference type="GO" id="GO:0016020">
    <property type="term" value="C:membrane"/>
    <property type="evidence" value="ECO:0007669"/>
    <property type="project" value="GOC"/>
</dbReference>
<dbReference type="GO" id="GO:0033164">
    <property type="term" value="F:initiation-specific glycolipid 1,6-alpha-mannosyltransferase activity"/>
    <property type="evidence" value="ECO:0007669"/>
    <property type="project" value="UniProtKB-ARBA"/>
</dbReference>
<evidence type="ECO:0000313" key="18">
    <source>
        <dbReference type="Proteomes" id="UP000063699"/>
    </source>
</evidence>
<dbReference type="Gene3D" id="3.40.50.2000">
    <property type="entry name" value="Glycogen Phosphorylase B"/>
    <property type="match status" value="2"/>
</dbReference>
<dbReference type="EC" id="2.4.1.346" evidence="10"/>
<organism evidence="17 18">
    <name type="scientific">Kibdelosporangium phytohabitans</name>
    <dbReference type="NCBI Taxonomy" id="860235"/>
    <lineage>
        <taxon>Bacteria</taxon>
        <taxon>Bacillati</taxon>
        <taxon>Actinomycetota</taxon>
        <taxon>Actinomycetes</taxon>
        <taxon>Pseudonocardiales</taxon>
        <taxon>Pseudonocardiaceae</taxon>
        <taxon>Kibdelosporangium</taxon>
    </lineage>
</organism>
<dbReference type="KEGG" id="kphy:AOZ06_13605"/>
<evidence type="ECO:0000256" key="3">
    <source>
        <dbReference type="ARBA" id="ARBA00022516"/>
    </source>
</evidence>
<evidence type="ECO:0000313" key="17">
    <source>
        <dbReference type="EMBL" id="ALG07805.1"/>
    </source>
</evidence>
<dbReference type="FunFam" id="3.40.50.2000:FF:000069">
    <property type="entry name" value="Alpha-(1-6)-phosphatidylinositol monomannoside mannosyltransferase"/>
    <property type="match status" value="1"/>
</dbReference>
<feature type="domain" description="Glycosyl transferase family 1" evidence="15">
    <location>
        <begin position="173"/>
        <end position="348"/>
    </location>
</feature>
<keyword evidence="3" id="KW-0444">Lipid biosynthesis</keyword>
<evidence type="ECO:0000256" key="6">
    <source>
        <dbReference type="ARBA" id="ARBA00023098"/>
    </source>
</evidence>
<protein>
    <recommendedName>
        <fullName evidence="10">phosphatidyl-myo-inositol dimannoside synthase</fullName>
        <ecNumber evidence="10">2.4.1.346</ecNumber>
    </recommendedName>
    <alternativeName>
        <fullName evidence="11">Alpha-D-mannose-alpha-(1-6)-phosphatidylmyo-inositol-mannosyltransferase</fullName>
    </alternativeName>
    <alternativeName>
        <fullName evidence="14">Alpha-mannosyltransferase</fullName>
    </alternativeName>
    <alternativeName>
        <fullName evidence="13">Guanosine diphosphomannose-phosphatidyl-inositol alpha-mannosyltransferase</fullName>
    </alternativeName>
    <alternativeName>
        <fullName evidence="12">Phosphatidylinositol alpha-mannosyltransferase</fullName>
    </alternativeName>
</protein>
<evidence type="ECO:0000256" key="4">
    <source>
        <dbReference type="ARBA" id="ARBA00022676"/>
    </source>
</evidence>
<comment type="similarity">
    <text evidence="2">Belongs to the glycosyltransferase group 1 family. Glycosyltransferase 4 subfamily.</text>
</comment>
<evidence type="ECO:0000259" key="15">
    <source>
        <dbReference type="Pfam" id="PF00534"/>
    </source>
</evidence>
<reference evidence="17 18" key="1">
    <citation type="submission" date="2015-07" db="EMBL/GenBank/DDBJ databases">
        <title>Genome sequencing of Kibdelosporangium phytohabitans.</title>
        <authorList>
            <person name="Qin S."/>
            <person name="Xing K."/>
        </authorList>
    </citation>
    <scope>NUCLEOTIDE SEQUENCE [LARGE SCALE GENOMIC DNA]</scope>
    <source>
        <strain evidence="17 18">KLBMP1111</strain>
    </source>
</reference>
<evidence type="ECO:0000259" key="16">
    <source>
        <dbReference type="Pfam" id="PF13439"/>
    </source>
</evidence>
<dbReference type="PANTHER" id="PTHR45947:SF3">
    <property type="entry name" value="SULFOQUINOVOSYL TRANSFERASE SQD2"/>
    <property type="match status" value="1"/>
</dbReference>
<keyword evidence="5 17" id="KW-0808">Transferase</keyword>
<comment type="pathway">
    <text evidence="1">Lipid metabolism.</text>
</comment>
<comment type="catalytic activity">
    <reaction evidence="7">
        <text>a 1,2-diacyl-sn-glycero-3-phospho-[alpha-D-6-acyl-mannopyranosyl-(1&lt;-&gt;6)-D-myo-inositol] + GDP-alpha-D-mannose = a 2-O-(alpha-D-mannosyl)-6-O-(6-O-acyl-alpha-D-mannosyl)-1-phosphatidyl-1D-myo-inositol + GDP + H(+)</text>
        <dbReference type="Rhea" id="RHEA:52444"/>
        <dbReference type="ChEBI" id="CHEBI:15378"/>
        <dbReference type="ChEBI" id="CHEBI:57527"/>
        <dbReference type="ChEBI" id="CHEBI:58189"/>
        <dbReference type="ChEBI" id="CHEBI:88053"/>
        <dbReference type="ChEBI" id="CHEBI:136625"/>
        <dbReference type="EC" id="2.4.1.346"/>
    </reaction>
</comment>
<evidence type="ECO:0000256" key="11">
    <source>
        <dbReference type="ARBA" id="ARBA00075163"/>
    </source>
</evidence>
<feature type="domain" description="Glycosyltransferase subfamily 4-like N-terminal" evidence="16">
    <location>
        <begin position="9"/>
        <end position="163"/>
    </location>
</feature>
<dbReference type="InterPro" id="IPR028098">
    <property type="entry name" value="Glyco_trans_4-like_N"/>
</dbReference>
<evidence type="ECO:0000256" key="12">
    <source>
        <dbReference type="ARBA" id="ARBA00076875"/>
    </source>
</evidence>
<dbReference type="Pfam" id="PF00534">
    <property type="entry name" value="Glycos_transf_1"/>
    <property type="match status" value="1"/>
</dbReference>
<dbReference type="PANTHER" id="PTHR45947">
    <property type="entry name" value="SULFOQUINOVOSYL TRANSFERASE SQD2"/>
    <property type="match status" value="1"/>
</dbReference>
<keyword evidence="18" id="KW-1185">Reference proteome</keyword>
<evidence type="ECO:0000256" key="13">
    <source>
        <dbReference type="ARBA" id="ARBA00077842"/>
    </source>
</evidence>
<name>A0A0N9HX67_9PSEU</name>
<evidence type="ECO:0000256" key="10">
    <source>
        <dbReference type="ARBA" id="ARBA00066957"/>
    </source>
</evidence>
<evidence type="ECO:0000256" key="14">
    <source>
        <dbReference type="ARBA" id="ARBA00079381"/>
    </source>
</evidence>
<evidence type="ECO:0000256" key="2">
    <source>
        <dbReference type="ARBA" id="ARBA00009481"/>
    </source>
</evidence>
<dbReference type="GO" id="GO:0009247">
    <property type="term" value="P:glycolipid biosynthetic process"/>
    <property type="evidence" value="ECO:0007669"/>
    <property type="project" value="UniProtKB-ARBA"/>
</dbReference>
<dbReference type="InterPro" id="IPR050194">
    <property type="entry name" value="Glycosyltransferase_grp1"/>
</dbReference>
<dbReference type="SUPFAM" id="SSF53756">
    <property type="entry name" value="UDP-Glycosyltransferase/glycogen phosphorylase"/>
    <property type="match status" value="1"/>
</dbReference>
<dbReference type="Proteomes" id="UP000063699">
    <property type="component" value="Chromosome"/>
</dbReference>
<comment type="pathway">
    <text evidence="9">Phospholipid metabolism; phosphatidylinositol metabolism.</text>
</comment>
<sequence length="378" mass="40076">MTNDFPPRPGGIQAYLQALATRLPAGELVVYAPSWDGAEAFDATMPFPVVRHPTSLMLPTPDVAKRAKEILRAEACTSVWFGAAAPLALLGPTLREAGARRVVASTHGHEVGWSMLPGSRQALRRIGSTADVVTYVSKYTRSRFAAAFGRYAALEFLPSGVDTGVYRPDPAGRELIRKRHNLSDRPTVVCVSRLVPRKGQDMLIRALPAIRRQVPGAALLLVGGGRHAEHLTALARQHDVEDSVVLTGSVSWEELPAHYVAGDVFAMPCRTRGGGLDVEGLGIVFLEASACGLPVVAGDSGGAPETVQEGVTGHVVDGRSVEQIAARVGGLLADPAAAAAMGQAGRQWVSSAWRWDTLASRLSTLLSGENTRLSAFRG</sequence>
<evidence type="ECO:0000256" key="1">
    <source>
        <dbReference type="ARBA" id="ARBA00005189"/>
    </source>
</evidence>
<evidence type="ECO:0000256" key="5">
    <source>
        <dbReference type="ARBA" id="ARBA00022679"/>
    </source>
</evidence>
<evidence type="ECO:0000256" key="7">
    <source>
        <dbReference type="ARBA" id="ARBA00051960"/>
    </source>
</evidence>
<dbReference type="CDD" id="cd03801">
    <property type="entry name" value="GT4_PimA-like"/>
    <property type="match status" value="1"/>
</dbReference>